<dbReference type="OrthoDB" id="10323612at2759"/>
<protein>
    <submittedName>
        <fullName evidence="1">Uncharacterized protein</fullName>
    </submittedName>
</protein>
<gene>
    <name evidence="1" type="ORF">GpartN1_g419.t1</name>
</gene>
<evidence type="ECO:0000313" key="1">
    <source>
        <dbReference type="EMBL" id="GJQ08628.1"/>
    </source>
</evidence>
<dbReference type="EMBL" id="BQMJ01000003">
    <property type="protein sequence ID" value="GJQ08628.1"/>
    <property type="molecule type" value="Genomic_DNA"/>
</dbReference>
<comment type="caution">
    <text evidence="1">The sequence shown here is derived from an EMBL/GenBank/DDBJ whole genome shotgun (WGS) entry which is preliminary data.</text>
</comment>
<keyword evidence="2" id="KW-1185">Reference proteome</keyword>
<name>A0A9C7PQ34_9RHOD</name>
<accession>A0A9C7PQ34</accession>
<evidence type="ECO:0000313" key="2">
    <source>
        <dbReference type="Proteomes" id="UP001061958"/>
    </source>
</evidence>
<reference evidence="1" key="2">
    <citation type="submission" date="2022-01" db="EMBL/GenBank/DDBJ databases">
        <authorList>
            <person name="Hirooka S."/>
            <person name="Miyagishima S.Y."/>
        </authorList>
    </citation>
    <scope>NUCLEOTIDE SEQUENCE</scope>
    <source>
        <strain evidence="1">NBRC 102759</strain>
    </source>
</reference>
<dbReference type="Proteomes" id="UP001061958">
    <property type="component" value="Unassembled WGS sequence"/>
</dbReference>
<dbReference type="AlphaFoldDB" id="A0A9C7PQ34"/>
<organism evidence="1 2">
    <name type="scientific">Galdieria partita</name>
    <dbReference type="NCBI Taxonomy" id="83374"/>
    <lineage>
        <taxon>Eukaryota</taxon>
        <taxon>Rhodophyta</taxon>
        <taxon>Bangiophyceae</taxon>
        <taxon>Galdieriales</taxon>
        <taxon>Galdieriaceae</taxon>
        <taxon>Galdieria</taxon>
    </lineage>
</organism>
<sequence length="314" mass="36189">MAQLATKAVEELYNNLVILQFWKDKPQTPLVEFVECCKKDLRNDKSTLFLETLQFLIQLNATCKELRAKGLSRLPSSPIEHREFMNNALEFLSITFPELHLAKSSFTGSKILETLRIISIRTLANLCRQRDICHENAGNGYDEEFRARSLKLLIANEVRKHKLLKTAAQQKRRELLSVMQEVRKYLESITVQYEDMKADNGMCSDRESLVKDDEQVVHLLLSWISKFTERLSNVVTSDCTVLDSPLPLKSIHLRRYQTWIDKSILRLISCEEEISHDRFSGNSLIPPKDQEVCAIESAISDFIRKTESIISESP</sequence>
<proteinExistence type="predicted"/>
<reference evidence="1" key="1">
    <citation type="journal article" date="2022" name="Proc. Natl. Acad. Sci. U.S.A.">
        <title>Life cycle and functional genomics of the unicellular red alga Galdieria for elucidating algal and plant evolution and industrial use.</title>
        <authorList>
            <person name="Hirooka S."/>
            <person name="Itabashi T."/>
            <person name="Ichinose T.M."/>
            <person name="Onuma R."/>
            <person name="Fujiwara T."/>
            <person name="Yamashita S."/>
            <person name="Jong L.W."/>
            <person name="Tomita R."/>
            <person name="Iwane A.H."/>
            <person name="Miyagishima S.Y."/>
        </authorList>
    </citation>
    <scope>NUCLEOTIDE SEQUENCE</scope>
    <source>
        <strain evidence="1">NBRC 102759</strain>
    </source>
</reference>